<protein>
    <submittedName>
        <fullName evidence="1">Uncharacterized protein</fullName>
    </submittedName>
</protein>
<dbReference type="EMBL" id="FNJI01000064">
    <property type="protein sequence ID" value="SDP81732.1"/>
    <property type="molecule type" value="Genomic_DNA"/>
</dbReference>
<dbReference type="RefSeq" id="WP_092226101.1">
    <property type="nucleotide sequence ID" value="NZ_FNJI01000064.1"/>
</dbReference>
<accession>A0A1H0VT27</accession>
<proteinExistence type="predicted"/>
<dbReference type="AlphaFoldDB" id="A0A1H0VT27"/>
<name>A0A1H0VT27_9BACT</name>
<keyword evidence="2" id="KW-1185">Reference proteome</keyword>
<evidence type="ECO:0000313" key="2">
    <source>
        <dbReference type="Proteomes" id="UP000199073"/>
    </source>
</evidence>
<organism evidence="1 2">
    <name type="scientific">Desulforhopalus singaporensis</name>
    <dbReference type="NCBI Taxonomy" id="91360"/>
    <lineage>
        <taxon>Bacteria</taxon>
        <taxon>Pseudomonadati</taxon>
        <taxon>Thermodesulfobacteriota</taxon>
        <taxon>Desulfobulbia</taxon>
        <taxon>Desulfobulbales</taxon>
        <taxon>Desulfocapsaceae</taxon>
        <taxon>Desulforhopalus</taxon>
    </lineage>
</organism>
<dbReference type="Proteomes" id="UP000199073">
    <property type="component" value="Unassembled WGS sequence"/>
</dbReference>
<evidence type="ECO:0000313" key="1">
    <source>
        <dbReference type="EMBL" id="SDP81732.1"/>
    </source>
</evidence>
<sequence length="254" mass="28735">MIDQSNPAGRLHRILSNAKRQPDSKKVREVWALAIGIKEDDAEITKGVVELYSLSQEIQSLIKMNDGLNHQLYLTSFKQLDKSFFPLNLGGNWNSVKQYLTDEALTRLQFCAEELSKFYSEETLSEEDLKDIVKKTDELFEAINKSDLPDILKLSLLEEVARVRNAINMYTIRGAKGLKDALQGAIGSVVVNQDDLKKHSDKNADVIKRIGELIDKLDSFTSRALKLKKMLTKPIRCLLEKVTDPEVEILSDEA</sequence>
<reference evidence="1 2" key="1">
    <citation type="submission" date="2016-10" db="EMBL/GenBank/DDBJ databases">
        <authorList>
            <person name="de Groot N.N."/>
        </authorList>
    </citation>
    <scope>NUCLEOTIDE SEQUENCE [LARGE SCALE GENOMIC DNA]</scope>
    <source>
        <strain evidence="1 2">DSM 12130</strain>
    </source>
</reference>
<gene>
    <name evidence="1" type="ORF">SAMN05660330_04228</name>
</gene>
<dbReference type="OrthoDB" id="6181978at2"/>